<dbReference type="PANTHER" id="PTHR44846">
    <property type="entry name" value="MANNOSYL-D-GLYCERATE TRANSPORT/METABOLISM SYSTEM REPRESSOR MNGR-RELATED"/>
    <property type="match status" value="1"/>
</dbReference>
<dbReference type="Pfam" id="PF00392">
    <property type="entry name" value="GntR"/>
    <property type="match status" value="1"/>
</dbReference>
<dbReference type="PANTHER" id="PTHR44846:SF1">
    <property type="entry name" value="MANNOSYL-D-GLYCERATE TRANSPORT_METABOLISM SYSTEM REPRESSOR MNGR-RELATED"/>
    <property type="match status" value="1"/>
</dbReference>
<dbReference type="InterPro" id="IPR028978">
    <property type="entry name" value="Chorismate_lyase_/UTRA_dom_sf"/>
</dbReference>
<keyword evidence="6" id="KW-1185">Reference proteome</keyword>
<gene>
    <name evidence="5" type="ORF">DES36_12916</name>
</gene>
<keyword evidence="3" id="KW-0804">Transcription</keyword>
<dbReference type="InterPro" id="IPR000524">
    <property type="entry name" value="Tscrpt_reg_HTH_GntR"/>
</dbReference>
<dbReference type="PRINTS" id="PR00035">
    <property type="entry name" value="HTHGNTR"/>
</dbReference>
<feature type="domain" description="HTH gntR-type" evidence="4">
    <location>
        <begin position="7"/>
        <end position="73"/>
    </location>
</feature>
<dbReference type="GO" id="GO:0045892">
    <property type="term" value="P:negative regulation of DNA-templated transcription"/>
    <property type="evidence" value="ECO:0007669"/>
    <property type="project" value="TreeGrafter"/>
</dbReference>
<dbReference type="SMART" id="SM00345">
    <property type="entry name" value="HTH_GNTR"/>
    <property type="match status" value="1"/>
</dbReference>
<dbReference type="Gene3D" id="3.40.1410.10">
    <property type="entry name" value="Chorismate lyase-like"/>
    <property type="match status" value="1"/>
</dbReference>
<dbReference type="InterPro" id="IPR036390">
    <property type="entry name" value="WH_DNA-bd_sf"/>
</dbReference>
<dbReference type="OrthoDB" id="9816541at2"/>
<dbReference type="GO" id="GO:0003677">
    <property type="term" value="F:DNA binding"/>
    <property type="evidence" value="ECO:0007669"/>
    <property type="project" value="UniProtKB-KW"/>
</dbReference>
<evidence type="ECO:0000256" key="3">
    <source>
        <dbReference type="ARBA" id="ARBA00023163"/>
    </source>
</evidence>
<dbReference type="Pfam" id="PF07702">
    <property type="entry name" value="UTRA"/>
    <property type="match status" value="1"/>
</dbReference>
<organism evidence="5 6">
    <name type="scientific">Alkalibaculum bacchi</name>
    <dbReference type="NCBI Taxonomy" id="645887"/>
    <lineage>
        <taxon>Bacteria</taxon>
        <taxon>Bacillati</taxon>
        <taxon>Bacillota</taxon>
        <taxon>Clostridia</taxon>
        <taxon>Eubacteriales</taxon>
        <taxon>Eubacteriaceae</taxon>
        <taxon>Alkalibaculum</taxon>
    </lineage>
</organism>
<accession>A0A366HWA2</accession>
<evidence type="ECO:0000313" key="6">
    <source>
        <dbReference type="Proteomes" id="UP000253490"/>
    </source>
</evidence>
<dbReference type="InterPro" id="IPR036388">
    <property type="entry name" value="WH-like_DNA-bd_sf"/>
</dbReference>
<dbReference type="AlphaFoldDB" id="A0A366HWA2"/>
<dbReference type="EMBL" id="QNRX01000029">
    <property type="protein sequence ID" value="RBP57471.1"/>
    <property type="molecule type" value="Genomic_DNA"/>
</dbReference>
<reference evidence="5 6" key="1">
    <citation type="submission" date="2018-06" db="EMBL/GenBank/DDBJ databases">
        <title>Genomic Encyclopedia of Type Strains, Phase IV (KMG-IV): sequencing the most valuable type-strain genomes for metagenomic binning, comparative biology and taxonomic classification.</title>
        <authorList>
            <person name="Goeker M."/>
        </authorList>
    </citation>
    <scope>NUCLEOTIDE SEQUENCE [LARGE SCALE GENOMIC DNA]</scope>
    <source>
        <strain evidence="5 6">DSM 22112</strain>
    </source>
</reference>
<proteinExistence type="predicted"/>
<dbReference type="InterPro" id="IPR050679">
    <property type="entry name" value="Bact_HTH_transcr_reg"/>
</dbReference>
<keyword evidence="1" id="KW-0805">Transcription regulation</keyword>
<dbReference type="RefSeq" id="WP_113921863.1">
    <property type="nucleotide sequence ID" value="NZ_QNRX01000029.1"/>
</dbReference>
<evidence type="ECO:0000256" key="2">
    <source>
        <dbReference type="ARBA" id="ARBA00023125"/>
    </source>
</evidence>
<dbReference type="InterPro" id="IPR011663">
    <property type="entry name" value="UTRA"/>
</dbReference>
<dbReference type="Gene3D" id="1.10.10.10">
    <property type="entry name" value="Winged helix-like DNA-binding domain superfamily/Winged helix DNA-binding domain"/>
    <property type="match status" value="1"/>
</dbReference>
<evidence type="ECO:0000313" key="5">
    <source>
        <dbReference type="EMBL" id="RBP57471.1"/>
    </source>
</evidence>
<dbReference type="PROSITE" id="PS50949">
    <property type="entry name" value="HTH_GNTR"/>
    <property type="match status" value="1"/>
</dbReference>
<dbReference type="Proteomes" id="UP000253490">
    <property type="component" value="Unassembled WGS sequence"/>
</dbReference>
<dbReference type="SMART" id="SM00866">
    <property type="entry name" value="UTRA"/>
    <property type="match status" value="1"/>
</dbReference>
<evidence type="ECO:0000259" key="4">
    <source>
        <dbReference type="PROSITE" id="PS50949"/>
    </source>
</evidence>
<dbReference type="CDD" id="cd07377">
    <property type="entry name" value="WHTH_GntR"/>
    <property type="match status" value="1"/>
</dbReference>
<dbReference type="SUPFAM" id="SSF46785">
    <property type="entry name" value="Winged helix' DNA-binding domain"/>
    <property type="match status" value="1"/>
</dbReference>
<protein>
    <submittedName>
        <fullName evidence="5">GntR family transcriptional regulator</fullName>
    </submittedName>
</protein>
<dbReference type="SUPFAM" id="SSF64288">
    <property type="entry name" value="Chorismate lyase-like"/>
    <property type="match status" value="1"/>
</dbReference>
<name>A0A366HWA2_9FIRM</name>
<comment type="caution">
    <text evidence="5">The sequence shown here is derived from an EMBL/GenBank/DDBJ whole genome shotgun (WGS) entry which is preliminary data.</text>
</comment>
<sequence>MEDEKRRPLYFQVKEKILKELEHSPYYSPLPGERELCETYNVSRPTVRKALKELEDDNMIVTLRGKGSFYLGNRIYTDRSGHDGITFYKSVKSSGQYTKSKVLVQNVEPASKEISKKLQIEEESSVFHLERLRYIGEELYSLTDSYISYDLCSELLQYEYSYRSLHATLEQYGIKIIRAKKVLEIKPASFYEAMHLQISEGNPISVMETISYDEKDQVIEVAISKSLAYKTRYEMEVYN</sequence>
<keyword evidence="2" id="KW-0238">DNA-binding</keyword>
<dbReference type="GO" id="GO:0003700">
    <property type="term" value="F:DNA-binding transcription factor activity"/>
    <property type="evidence" value="ECO:0007669"/>
    <property type="project" value="InterPro"/>
</dbReference>
<evidence type="ECO:0000256" key="1">
    <source>
        <dbReference type="ARBA" id="ARBA00023015"/>
    </source>
</evidence>